<feature type="compositionally biased region" description="Basic and acidic residues" evidence="1">
    <location>
        <begin position="1"/>
        <end position="10"/>
    </location>
</feature>
<organism evidence="2 3">
    <name type="scientific">Dulcicalothrix desertica PCC 7102</name>
    <dbReference type="NCBI Taxonomy" id="232991"/>
    <lineage>
        <taxon>Bacteria</taxon>
        <taxon>Bacillati</taxon>
        <taxon>Cyanobacteriota</taxon>
        <taxon>Cyanophyceae</taxon>
        <taxon>Nostocales</taxon>
        <taxon>Calotrichaceae</taxon>
        <taxon>Dulcicalothrix</taxon>
    </lineage>
</organism>
<evidence type="ECO:0000313" key="2">
    <source>
        <dbReference type="EMBL" id="RUT09054.1"/>
    </source>
</evidence>
<reference evidence="2" key="2">
    <citation type="journal article" date="2019" name="Genome Biol. Evol.">
        <title>Day and night: Metabolic profiles and evolutionary relationships of six axenic non-marine cyanobacteria.</title>
        <authorList>
            <person name="Will S.E."/>
            <person name="Henke P."/>
            <person name="Boedeker C."/>
            <person name="Huang S."/>
            <person name="Brinkmann H."/>
            <person name="Rohde M."/>
            <person name="Jarek M."/>
            <person name="Friedl T."/>
            <person name="Seufert S."/>
            <person name="Schumacher M."/>
            <person name="Overmann J."/>
            <person name="Neumann-Schaal M."/>
            <person name="Petersen J."/>
        </authorList>
    </citation>
    <scope>NUCLEOTIDE SEQUENCE [LARGE SCALE GENOMIC DNA]</scope>
    <source>
        <strain evidence="2">PCC 7102</strain>
    </source>
</reference>
<dbReference type="RefSeq" id="WP_233787869.1">
    <property type="nucleotide sequence ID" value="NZ_RSCL01000002.1"/>
</dbReference>
<dbReference type="EMBL" id="RSCL01000002">
    <property type="protein sequence ID" value="RUT09054.1"/>
    <property type="molecule type" value="Genomic_DNA"/>
</dbReference>
<evidence type="ECO:0000256" key="1">
    <source>
        <dbReference type="SAM" id="MobiDB-lite"/>
    </source>
</evidence>
<evidence type="ECO:0000313" key="3">
    <source>
        <dbReference type="Proteomes" id="UP000271624"/>
    </source>
</evidence>
<reference evidence="2" key="1">
    <citation type="submission" date="2018-12" db="EMBL/GenBank/DDBJ databases">
        <authorList>
            <person name="Will S."/>
            <person name="Neumann-Schaal M."/>
            <person name="Henke P."/>
        </authorList>
    </citation>
    <scope>NUCLEOTIDE SEQUENCE</scope>
    <source>
        <strain evidence="2">PCC 7102</strain>
    </source>
</reference>
<accession>A0A3S1DFP0</accession>
<feature type="compositionally biased region" description="Polar residues" evidence="1">
    <location>
        <begin position="12"/>
        <end position="27"/>
    </location>
</feature>
<name>A0A3S1DFP0_9CYAN</name>
<keyword evidence="3" id="KW-1185">Reference proteome</keyword>
<gene>
    <name evidence="2" type="ORF">DSM106972_011070</name>
</gene>
<feature type="region of interest" description="Disordered" evidence="1">
    <location>
        <begin position="1"/>
        <end position="29"/>
    </location>
</feature>
<proteinExistence type="predicted"/>
<comment type="caution">
    <text evidence="2">The sequence shown here is derived from an EMBL/GenBank/DDBJ whole genome shotgun (WGS) entry which is preliminary data.</text>
</comment>
<sequence>MDDEERRMLEKNLSTHSIETAPSSQNKHGVALKQASTEATFERLVNQWRDENHGVSSTHQLSMHPAYQEIISMGEEVVPLLLKELEKKSGQWFGALKSITKVDPVSPEHKGNTKEMTKAWLEWGKQRALN</sequence>
<dbReference type="AlphaFoldDB" id="A0A3S1DFP0"/>
<protein>
    <submittedName>
        <fullName evidence="2">Uncharacterized protein</fullName>
    </submittedName>
</protein>
<dbReference type="Proteomes" id="UP000271624">
    <property type="component" value="Unassembled WGS sequence"/>
</dbReference>